<protein>
    <submittedName>
        <fullName evidence="1">Uncharacterized protein</fullName>
    </submittedName>
</protein>
<dbReference type="AlphaFoldDB" id="A0A812MIG4"/>
<name>A0A812MIG4_9DINO</name>
<feature type="non-terminal residue" evidence="1">
    <location>
        <position position="205"/>
    </location>
</feature>
<dbReference type="EMBL" id="CAJNJA010011020">
    <property type="protein sequence ID" value="CAE7265546.1"/>
    <property type="molecule type" value="Genomic_DNA"/>
</dbReference>
<proteinExistence type="predicted"/>
<sequence length="205" mass="22045">MNEAHLPFRQLLEEVPDPEKTPGGLLAAFPRLWRLCIPQEPQAAGPVTDTGDDATSASSSQAFGAQSPLFSAVVRARLVGHLLGCHEAVSSELTAEEKQLWDVFVSIDHNLAGSMMVSLESADDLCDALTSVSSRNHAEACVKALAERVDDTGECDFADLLDVWEAAKQPDQLWQFRSSLRNGLSNLLAGAGITEAASSRVPEMR</sequence>
<evidence type="ECO:0000313" key="2">
    <source>
        <dbReference type="Proteomes" id="UP000601435"/>
    </source>
</evidence>
<keyword evidence="2" id="KW-1185">Reference proteome</keyword>
<dbReference type="OrthoDB" id="439284at2759"/>
<comment type="caution">
    <text evidence="1">The sequence shown here is derived from an EMBL/GenBank/DDBJ whole genome shotgun (WGS) entry which is preliminary data.</text>
</comment>
<gene>
    <name evidence="1" type="ORF">SNEC2469_LOCUS6219</name>
</gene>
<organism evidence="1 2">
    <name type="scientific">Symbiodinium necroappetens</name>
    <dbReference type="NCBI Taxonomy" id="1628268"/>
    <lineage>
        <taxon>Eukaryota</taxon>
        <taxon>Sar</taxon>
        <taxon>Alveolata</taxon>
        <taxon>Dinophyceae</taxon>
        <taxon>Suessiales</taxon>
        <taxon>Symbiodiniaceae</taxon>
        <taxon>Symbiodinium</taxon>
    </lineage>
</organism>
<evidence type="ECO:0000313" key="1">
    <source>
        <dbReference type="EMBL" id="CAE7265546.1"/>
    </source>
</evidence>
<dbReference type="Proteomes" id="UP000601435">
    <property type="component" value="Unassembled WGS sequence"/>
</dbReference>
<accession>A0A812MIG4</accession>
<reference evidence="1" key="1">
    <citation type="submission" date="2021-02" db="EMBL/GenBank/DDBJ databases">
        <authorList>
            <person name="Dougan E. K."/>
            <person name="Rhodes N."/>
            <person name="Thang M."/>
            <person name="Chan C."/>
        </authorList>
    </citation>
    <scope>NUCLEOTIDE SEQUENCE</scope>
</reference>